<sequence>MSLAPFVVAELEGEYPPQPLCVYTLADDDYIRAGAPRIPVVVTVLNANGKPIEGAAVALMRLGEGGFTESDVQGPANPRTDGSGTAVLQYPATTTMNYLLDLPEVHLDLIGAITAVHPDLGTASVELGDLYKEPLKLFDTAMTPWVTVRFGPEPKTNNAEQGGAGEPATRSESDSEGGQKPQPEAEGRSR</sequence>
<dbReference type="Proteomes" id="UP001374893">
    <property type="component" value="Chromosome"/>
</dbReference>
<accession>A0ABM7RGQ9</accession>
<evidence type="ECO:0000313" key="4">
    <source>
        <dbReference type="EMBL" id="BCX48538.1"/>
    </source>
</evidence>
<dbReference type="EMBL" id="AP024702">
    <property type="protein sequence ID" value="BCX46770.1"/>
    <property type="molecule type" value="Genomic_DNA"/>
</dbReference>
<reference evidence="3 5" key="1">
    <citation type="submission" date="2021-06" db="EMBL/GenBank/DDBJ databases">
        <title>Complete genome of Haloferula helveola possessing various polysaccharide degrading enzymes.</title>
        <authorList>
            <person name="Takami H."/>
            <person name="Huang C."/>
            <person name="Hamasaki K."/>
        </authorList>
    </citation>
    <scope>NUCLEOTIDE SEQUENCE [LARGE SCALE GENOMIC DNA]</scope>
    <source>
        <strain evidence="3 5">CN-1</strain>
    </source>
</reference>
<evidence type="ECO:0000313" key="3">
    <source>
        <dbReference type="EMBL" id="BCX48525.1"/>
    </source>
</evidence>
<feature type="region of interest" description="Disordered" evidence="1">
    <location>
        <begin position="149"/>
        <end position="190"/>
    </location>
</feature>
<evidence type="ECO:0000313" key="2">
    <source>
        <dbReference type="EMBL" id="BCX46770.1"/>
    </source>
</evidence>
<keyword evidence="5" id="KW-1185">Reference proteome</keyword>
<evidence type="ECO:0000313" key="5">
    <source>
        <dbReference type="Proteomes" id="UP001374893"/>
    </source>
</evidence>
<protein>
    <submittedName>
        <fullName evidence="3">Uncharacterized protein</fullName>
    </submittedName>
</protein>
<dbReference type="EMBL" id="AP024702">
    <property type="protein sequence ID" value="BCX48525.1"/>
    <property type="molecule type" value="Genomic_DNA"/>
</dbReference>
<evidence type="ECO:0000256" key="1">
    <source>
        <dbReference type="SAM" id="MobiDB-lite"/>
    </source>
</evidence>
<organism evidence="3 5">
    <name type="scientific">Haloferula helveola</name>
    <dbReference type="NCBI Taxonomy" id="490095"/>
    <lineage>
        <taxon>Bacteria</taxon>
        <taxon>Pseudomonadati</taxon>
        <taxon>Verrucomicrobiota</taxon>
        <taxon>Verrucomicrobiia</taxon>
        <taxon>Verrucomicrobiales</taxon>
        <taxon>Verrucomicrobiaceae</taxon>
        <taxon>Haloferula</taxon>
    </lineage>
</organism>
<proteinExistence type="predicted"/>
<gene>
    <name evidence="2" type="ORF">HAHE_06780</name>
    <name evidence="3" type="ORF">HAHE_24330</name>
    <name evidence="4" type="ORF">HAHE_24460</name>
</gene>
<dbReference type="EMBL" id="AP024702">
    <property type="protein sequence ID" value="BCX48538.1"/>
    <property type="molecule type" value="Genomic_DNA"/>
</dbReference>
<name>A0ABM7RGQ9_9BACT</name>